<organism evidence="2 3">
    <name type="scientific">Liparis tanakae</name>
    <name type="common">Tanaka's snailfish</name>
    <dbReference type="NCBI Taxonomy" id="230148"/>
    <lineage>
        <taxon>Eukaryota</taxon>
        <taxon>Metazoa</taxon>
        <taxon>Chordata</taxon>
        <taxon>Craniata</taxon>
        <taxon>Vertebrata</taxon>
        <taxon>Euteleostomi</taxon>
        <taxon>Actinopterygii</taxon>
        <taxon>Neopterygii</taxon>
        <taxon>Teleostei</taxon>
        <taxon>Neoteleostei</taxon>
        <taxon>Acanthomorphata</taxon>
        <taxon>Eupercaria</taxon>
        <taxon>Perciformes</taxon>
        <taxon>Cottioidei</taxon>
        <taxon>Cottales</taxon>
        <taxon>Liparidae</taxon>
        <taxon>Liparis</taxon>
    </lineage>
</organism>
<accession>A0A4Z2IZS0</accession>
<protein>
    <submittedName>
        <fullName evidence="2">Uncharacterized protein</fullName>
    </submittedName>
</protein>
<feature type="region of interest" description="Disordered" evidence="1">
    <location>
        <begin position="32"/>
        <end position="57"/>
    </location>
</feature>
<feature type="compositionally biased region" description="Gly residues" evidence="1">
    <location>
        <begin position="120"/>
        <end position="131"/>
    </location>
</feature>
<evidence type="ECO:0000256" key="1">
    <source>
        <dbReference type="SAM" id="MobiDB-lite"/>
    </source>
</evidence>
<dbReference type="AlphaFoldDB" id="A0A4Z2IZS0"/>
<sequence length="507" mass="54931">MHTYGTAHWQTRVRGKLKKQYIIVTVPENNDASPCARKRPCANPPAVASSWTENVPPPRRRRTALLLSPRDAVRLTRVRSRLLRRGAGAPSDVPLKATASPPSGLPDPPVAFDGAQFRLGVGGQRAPGGPGARPRGGARGRRRGAQPARGPEGPDAAVHPRLEGPTHQLGFTPRLLQGRLLGGQLQHGAQLLEALLQGRDEEANFCHALPLFQHPHRPAAGPKRPLQRRFVLGVLRVHVHGDVIRRRHHLGRVDPHDRGREVGPASPLLDRQGFVQRSDHAAEVTEDSLFGIPVGADLPGEEDEETSACRVLEQHGDAIQRRKAAYGQFRCQILEAEANERSVSGESRVSQRAHAIQLLKQAFPVRLNGNGARSVLAIQVRVQDVDGLLVHRGLKLAREERRTDRLVSSDCVSTPGGERSASGLAHLGGEQSVGVELLQPRHQLVLGVDDVLHEAAGEREPIGAARHLEAFGDAAFAETPHVVVTLVEEAVEALLLNEPATRRQSAG</sequence>
<dbReference type="Proteomes" id="UP000314294">
    <property type="component" value="Unassembled WGS sequence"/>
</dbReference>
<dbReference type="EMBL" id="SRLO01000033">
    <property type="protein sequence ID" value="TNN83396.1"/>
    <property type="molecule type" value="Genomic_DNA"/>
</dbReference>
<proteinExistence type="predicted"/>
<evidence type="ECO:0000313" key="3">
    <source>
        <dbReference type="Proteomes" id="UP000314294"/>
    </source>
</evidence>
<gene>
    <name evidence="2" type="ORF">EYF80_006377</name>
</gene>
<evidence type="ECO:0000313" key="2">
    <source>
        <dbReference type="EMBL" id="TNN83396.1"/>
    </source>
</evidence>
<keyword evidence="3" id="KW-1185">Reference proteome</keyword>
<name>A0A4Z2IZS0_9TELE</name>
<feature type="region of interest" description="Disordered" evidence="1">
    <location>
        <begin position="85"/>
        <end position="169"/>
    </location>
</feature>
<comment type="caution">
    <text evidence="2">The sequence shown here is derived from an EMBL/GenBank/DDBJ whole genome shotgun (WGS) entry which is preliminary data.</text>
</comment>
<reference evidence="2 3" key="1">
    <citation type="submission" date="2019-03" db="EMBL/GenBank/DDBJ databases">
        <title>First draft genome of Liparis tanakae, snailfish: a comprehensive survey of snailfish specific genes.</title>
        <authorList>
            <person name="Kim W."/>
            <person name="Song I."/>
            <person name="Jeong J.-H."/>
            <person name="Kim D."/>
            <person name="Kim S."/>
            <person name="Ryu S."/>
            <person name="Song J.Y."/>
            <person name="Lee S.K."/>
        </authorList>
    </citation>
    <scope>NUCLEOTIDE SEQUENCE [LARGE SCALE GENOMIC DNA]</scope>
    <source>
        <tissue evidence="2">Muscle</tissue>
    </source>
</reference>